<protein>
    <submittedName>
        <fullName evidence="1">Uncharacterized protein</fullName>
    </submittedName>
</protein>
<dbReference type="Gramene" id="rna36145">
    <property type="protein sequence ID" value="RHN51663.1"/>
    <property type="gene ID" value="gene36145"/>
</dbReference>
<name>A0A396HGF5_MEDTR</name>
<organism evidence="1">
    <name type="scientific">Medicago truncatula</name>
    <name type="common">Barrel medic</name>
    <name type="synonym">Medicago tribuloides</name>
    <dbReference type="NCBI Taxonomy" id="3880"/>
    <lineage>
        <taxon>Eukaryota</taxon>
        <taxon>Viridiplantae</taxon>
        <taxon>Streptophyta</taxon>
        <taxon>Embryophyta</taxon>
        <taxon>Tracheophyta</taxon>
        <taxon>Spermatophyta</taxon>
        <taxon>Magnoliopsida</taxon>
        <taxon>eudicotyledons</taxon>
        <taxon>Gunneridae</taxon>
        <taxon>Pentapetalae</taxon>
        <taxon>rosids</taxon>
        <taxon>fabids</taxon>
        <taxon>Fabales</taxon>
        <taxon>Fabaceae</taxon>
        <taxon>Papilionoideae</taxon>
        <taxon>50 kb inversion clade</taxon>
        <taxon>NPAAA clade</taxon>
        <taxon>Hologalegina</taxon>
        <taxon>IRL clade</taxon>
        <taxon>Trifolieae</taxon>
        <taxon>Medicago</taxon>
    </lineage>
</organism>
<comment type="caution">
    <text evidence="1">The sequence shown here is derived from an EMBL/GenBank/DDBJ whole genome shotgun (WGS) entry which is preliminary data.</text>
</comment>
<reference evidence="1" key="1">
    <citation type="journal article" date="2018" name="Nat. Plants">
        <title>Whole-genome landscape of Medicago truncatula symbiotic genes.</title>
        <authorList>
            <person name="Pecrix Y."/>
            <person name="Gamas P."/>
            <person name="Carrere S."/>
        </authorList>
    </citation>
    <scope>NUCLEOTIDE SEQUENCE</scope>
    <source>
        <tissue evidence="1">Leaves</tissue>
    </source>
</reference>
<accession>A0A396HGF5</accession>
<dbReference type="AlphaFoldDB" id="A0A396HGF5"/>
<gene>
    <name evidence="1" type="ORF">MtrunA17_Chr6g0471191</name>
</gene>
<proteinExistence type="predicted"/>
<dbReference type="Proteomes" id="UP000265566">
    <property type="component" value="Chromosome 6"/>
</dbReference>
<evidence type="ECO:0000313" key="1">
    <source>
        <dbReference type="EMBL" id="RHN51663.1"/>
    </source>
</evidence>
<dbReference type="EMBL" id="PSQE01000006">
    <property type="protein sequence ID" value="RHN51663.1"/>
    <property type="molecule type" value="Genomic_DNA"/>
</dbReference>
<sequence>MQLYQLLQMLQMKFSLYSYSDSTEFHLLLLLFRHIQALKQPHF</sequence>